<proteinExistence type="predicted"/>
<protein>
    <submittedName>
        <fullName evidence="1">RidA family protein</fullName>
    </submittedName>
</protein>
<organism evidence="1 2">
    <name type="scientific">Sphingomonas tabacisoli</name>
    <dbReference type="NCBI Taxonomy" id="2249466"/>
    <lineage>
        <taxon>Bacteria</taxon>
        <taxon>Pseudomonadati</taxon>
        <taxon>Pseudomonadota</taxon>
        <taxon>Alphaproteobacteria</taxon>
        <taxon>Sphingomonadales</taxon>
        <taxon>Sphingomonadaceae</taxon>
        <taxon>Sphingomonas</taxon>
    </lineage>
</organism>
<reference evidence="2" key="1">
    <citation type="journal article" date="2019" name="Int. J. Syst. Evol. Microbiol.">
        <title>The Global Catalogue of Microorganisms (GCM) 10K type strain sequencing project: providing services to taxonomists for standard genome sequencing and annotation.</title>
        <authorList>
            <consortium name="The Broad Institute Genomics Platform"/>
            <consortium name="The Broad Institute Genome Sequencing Center for Infectious Disease"/>
            <person name="Wu L."/>
            <person name="Ma J."/>
        </authorList>
    </citation>
    <scope>NUCLEOTIDE SEQUENCE [LARGE SCALE GENOMIC DNA]</scope>
    <source>
        <strain evidence="2">CGMCC 1.16275</strain>
    </source>
</reference>
<dbReference type="InterPro" id="IPR035959">
    <property type="entry name" value="RutC-like_sf"/>
</dbReference>
<name>A0ABW4I869_9SPHN</name>
<sequence>MTERQRTASASPFEESIGFSRAVRVGDRILVSGTAPVEADGSSTPGNAEAQTDRCFDIIIGAIRQLGGQRTDIVRTRMFITDPADADAVGRAHGRRFADVRPAATMVVVAGLLRPEWKVEIEAEAVLGATS</sequence>
<dbReference type="RefSeq" id="WP_380891576.1">
    <property type="nucleotide sequence ID" value="NZ_JBHUDY010000003.1"/>
</dbReference>
<dbReference type="Proteomes" id="UP001597115">
    <property type="component" value="Unassembled WGS sequence"/>
</dbReference>
<dbReference type="Pfam" id="PF01042">
    <property type="entry name" value="Ribonuc_L-PSP"/>
    <property type="match status" value="1"/>
</dbReference>
<dbReference type="CDD" id="cd06154">
    <property type="entry name" value="YjgF_YER057c_UK114_like_6"/>
    <property type="match status" value="1"/>
</dbReference>
<dbReference type="Gene3D" id="3.30.1330.40">
    <property type="entry name" value="RutC-like"/>
    <property type="match status" value="1"/>
</dbReference>
<dbReference type="PANTHER" id="PTHR43857">
    <property type="entry name" value="BLR7761 PROTEIN"/>
    <property type="match status" value="1"/>
</dbReference>
<keyword evidence="2" id="KW-1185">Reference proteome</keyword>
<gene>
    <name evidence="1" type="ORF">ACFSCW_16725</name>
</gene>
<accession>A0ABW4I869</accession>
<dbReference type="SUPFAM" id="SSF55298">
    <property type="entry name" value="YjgF-like"/>
    <property type="match status" value="1"/>
</dbReference>
<evidence type="ECO:0000313" key="1">
    <source>
        <dbReference type="EMBL" id="MFD1613447.1"/>
    </source>
</evidence>
<dbReference type="InterPro" id="IPR006175">
    <property type="entry name" value="YjgF/YER057c/UK114"/>
</dbReference>
<evidence type="ECO:0000313" key="2">
    <source>
        <dbReference type="Proteomes" id="UP001597115"/>
    </source>
</evidence>
<dbReference type="EMBL" id="JBHUDY010000003">
    <property type="protein sequence ID" value="MFD1613447.1"/>
    <property type="molecule type" value="Genomic_DNA"/>
</dbReference>
<comment type="caution">
    <text evidence="1">The sequence shown here is derived from an EMBL/GenBank/DDBJ whole genome shotgun (WGS) entry which is preliminary data.</text>
</comment>
<dbReference type="PANTHER" id="PTHR43857:SF1">
    <property type="entry name" value="YJGH FAMILY PROTEIN"/>
    <property type="match status" value="1"/>
</dbReference>